<dbReference type="GO" id="GO:0060090">
    <property type="term" value="F:molecular adaptor activity"/>
    <property type="evidence" value="ECO:0007669"/>
    <property type="project" value="TreeGrafter"/>
</dbReference>
<feature type="region of interest" description="Disordered" evidence="1">
    <location>
        <begin position="323"/>
        <end position="347"/>
    </location>
</feature>
<dbReference type="GO" id="GO:0030015">
    <property type="term" value="C:CCR4-NOT core complex"/>
    <property type="evidence" value="ECO:0007669"/>
    <property type="project" value="InterPro"/>
</dbReference>
<sequence length="687" mass="76108">MGKPYFCKVFSCLGKYTEINETFLDNLSTSLQLSPYEKFQFTVALANAEDDNLSRAGGKYCEEQFKELCELSERGHIPSVRSLLEERVRSLMEGECSIQEPSDRAHKSGTQDLIQEAAPTSPKVLQEDTALLSSSQLSKEMESLCITSTDDCPMIGNISDDPDSSTVEVDADHINTEANAYFQQMFSGQLTVDAMVQMLMQFKESSEKREQLVFEYMISNLLQVKKFFNTYSDEHFNLSAILFGLLIKHQVVSDSTLSIALQSVLDALHEPADSKIFIFGTKALETFVDRLIEFPEFCQQVLQISHLQGTHSELVSIIEQTLGRTSSSHSESDETHNQCSSTPPPENVVERVRSLKEGEHGIQEPSDRAHKSGTQDLIQEAAPTSPKVLQEDTALLSSNQLSKEMESLCITSTVDCPMIENISDDPDSSTVEVDADHINTEANAYFQQMFSGQLTVDAMVQMLTQFKGSSEKREQLIFEYMISNLLQVKTFSNTCSDEQFNLSAVLFGLLIKNQVVSDSTLSIALQFVLDTLQEPADSKIFIFGTKALETFVDRLIEFPEFCQQVLQISHLQGTHSELVSIIEQTLGRTSSSHSESDEAQNQCSSIPPQENAVMPDSSSPLTGSEGEHLGSQVSSPPNLQQRNEIQSDEIQKPSLTESNHTNQNLTTSVATSSGSASIQKASNMLSL</sequence>
<dbReference type="InterPro" id="IPR038535">
    <property type="entry name" value="CNOT1_TTP_bind_sf"/>
</dbReference>
<dbReference type="Pfam" id="PF16417">
    <property type="entry name" value="CNOT1_TTP_bind"/>
    <property type="match status" value="2"/>
</dbReference>
<name>A0AAU9LJD9_9ASTR</name>
<dbReference type="InterPro" id="IPR032193">
    <property type="entry name" value="CNOT1_TTP_bind"/>
</dbReference>
<reference evidence="3 4" key="1">
    <citation type="submission" date="2022-01" db="EMBL/GenBank/DDBJ databases">
        <authorList>
            <person name="Xiong W."/>
            <person name="Schranz E."/>
        </authorList>
    </citation>
    <scope>NUCLEOTIDE SEQUENCE [LARGE SCALE GENOMIC DNA]</scope>
</reference>
<feature type="region of interest" description="Disordered" evidence="1">
    <location>
        <begin position="589"/>
        <end position="687"/>
    </location>
</feature>
<organism evidence="3 4">
    <name type="scientific">Lactuca virosa</name>
    <dbReference type="NCBI Taxonomy" id="75947"/>
    <lineage>
        <taxon>Eukaryota</taxon>
        <taxon>Viridiplantae</taxon>
        <taxon>Streptophyta</taxon>
        <taxon>Embryophyta</taxon>
        <taxon>Tracheophyta</taxon>
        <taxon>Spermatophyta</taxon>
        <taxon>Magnoliopsida</taxon>
        <taxon>eudicotyledons</taxon>
        <taxon>Gunneridae</taxon>
        <taxon>Pentapetalae</taxon>
        <taxon>asterids</taxon>
        <taxon>campanulids</taxon>
        <taxon>Asterales</taxon>
        <taxon>Asteraceae</taxon>
        <taxon>Cichorioideae</taxon>
        <taxon>Cichorieae</taxon>
        <taxon>Lactucinae</taxon>
        <taxon>Lactuca</taxon>
    </lineage>
</organism>
<protein>
    <recommendedName>
        <fullName evidence="2">CCR4-NOT transcription complex subunit 1 TTP binding domain-containing protein</fullName>
    </recommendedName>
</protein>
<comment type="caution">
    <text evidence="3">The sequence shown here is derived from an EMBL/GenBank/DDBJ whole genome shotgun (WGS) entry which is preliminary data.</text>
</comment>
<feature type="compositionally biased region" description="Polar residues" evidence="1">
    <location>
        <begin position="589"/>
        <end position="608"/>
    </location>
</feature>
<dbReference type="PANTHER" id="PTHR13162">
    <property type="entry name" value="CCR4-NOT TRANSCRIPTION COMPLEX"/>
    <property type="match status" value="1"/>
</dbReference>
<dbReference type="GO" id="GO:0000932">
    <property type="term" value="C:P-body"/>
    <property type="evidence" value="ECO:0007669"/>
    <property type="project" value="TreeGrafter"/>
</dbReference>
<feature type="domain" description="CCR4-NOT transcription complex subunit 1 TTP binding" evidence="2">
    <location>
        <begin position="435"/>
        <end position="592"/>
    </location>
</feature>
<feature type="compositionally biased region" description="Polar residues" evidence="1">
    <location>
        <begin position="653"/>
        <end position="665"/>
    </location>
</feature>
<dbReference type="EMBL" id="CAKMRJ010000002">
    <property type="protein sequence ID" value="CAH1416093.1"/>
    <property type="molecule type" value="Genomic_DNA"/>
</dbReference>
<dbReference type="Proteomes" id="UP001157418">
    <property type="component" value="Unassembled WGS sequence"/>
</dbReference>
<keyword evidence="4" id="KW-1185">Reference proteome</keyword>
<dbReference type="GO" id="GO:0000288">
    <property type="term" value="P:nuclear-transcribed mRNA catabolic process, deadenylation-dependent decay"/>
    <property type="evidence" value="ECO:0007669"/>
    <property type="project" value="TreeGrafter"/>
</dbReference>
<proteinExistence type="predicted"/>
<dbReference type="Gene3D" id="1.25.40.840">
    <property type="entry name" value="CCR4-NOT transcription complex subunit 1 TTP binding domain"/>
    <property type="match status" value="2"/>
</dbReference>
<feature type="compositionally biased region" description="Low complexity" evidence="1">
    <location>
        <begin position="666"/>
        <end position="677"/>
    </location>
</feature>
<dbReference type="AlphaFoldDB" id="A0AAU9LJD9"/>
<evidence type="ECO:0000313" key="4">
    <source>
        <dbReference type="Proteomes" id="UP001157418"/>
    </source>
</evidence>
<dbReference type="InterPro" id="IPR040398">
    <property type="entry name" value="Not1"/>
</dbReference>
<evidence type="ECO:0000313" key="3">
    <source>
        <dbReference type="EMBL" id="CAH1416093.1"/>
    </source>
</evidence>
<evidence type="ECO:0000259" key="2">
    <source>
        <dbReference type="Pfam" id="PF16417"/>
    </source>
</evidence>
<feature type="compositionally biased region" description="Polar residues" evidence="1">
    <location>
        <begin position="631"/>
        <end position="644"/>
    </location>
</feature>
<gene>
    <name evidence="3" type="ORF">LVIROSA_LOCUS3881</name>
</gene>
<feature type="compositionally biased region" description="Polar residues" evidence="1">
    <location>
        <begin position="678"/>
        <end position="687"/>
    </location>
</feature>
<dbReference type="GO" id="GO:0017148">
    <property type="term" value="P:negative regulation of translation"/>
    <property type="evidence" value="ECO:0007669"/>
    <property type="project" value="InterPro"/>
</dbReference>
<evidence type="ECO:0000256" key="1">
    <source>
        <dbReference type="SAM" id="MobiDB-lite"/>
    </source>
</evidence>
<accession>A0AAU9LJD9</accession>
<feature type="domain" description="CCR4-NOT transcription complex subunit 1 TTP binding" evidence="2">
    <location>
        <begin position="171"/>
        <end position="328"/>
    </location>
</feature>
<dbReference type="PANTHER" id="PTHR13162:SF8">
    <property type="entry name" value="CCR4-NOT TRANSCRIPTION COMPLEX SUBUNIT 1"/>
    <property type="match status" value="1"/>
</dbReference>